<evidence type="ECO:0000313" key="3">
    <source>
        <dbReference type="EMBL" id="MDZ5461836.1"/>
    </source>
</evidence>
<dbReference type="Gene3D" id="3.40.50.620">
    <property type="entry name" value="HUPs"/>
    <property type="match status" value="1"/>
</dbReference>
<keyword evidence="1" id="KW-0813">Transport</keyword>
<name>A0ABU5ISH6_9BURK</name>
<feature type="non-terminal residue" evidence="3">
    <location>
        <position position="61"/>
    </location>
</feature>
<dbReference type="InterPro" id="IPR014729">
    <property type="entry name" value="Rossmann-like_a/b/a_fold"/>
</dbReference>
<gene>
    <name evidence="3" type="ORF">SM757_35225</name>
</gene>
<keyword evidence="4" id="KW-1185">Reference proteome</keyword>
<dbReference type="EMBL" id="JAXOJX010000241">
    <property type="protein sequence ID" value="MDZ5461836.1"/>
    <property type="molecule type" value="Genomic_DNA"/>
</dbReference>
<dbReference type="InterPro" id="IPR014730">
    <property type="entry name" value="ETF_a/b_N"/>
</dbReference>
<feature type="domain" description="Electron transfer flavoprotein alpha/beta-subunit N-terminal" evidence="2">
    <location>
        <begin position="4"/>
        <end position="61"/>
    </location>
</feature>
<evidence type="ECO:0000256" key="1">
    <source>
        <dbReference type="ARBA" id="ARBA00022982"/>
    </source>
</evidence>
<dbReference type="Proteomes" id="UP001293718">
    <property type="component" value="Unassembled WGS sequence"/>
</dbReference>
<dbReference type="Pfam" id="PF01012">
    <property type="entry name" value="ETF"/>
    <property type="match status" value="1"/>
</dbReference>
<reference evidence="3 4" key="1">
    <citation type="submission" date="2023-11" db="EMBL/GenBank/DDBJ databases">
        <title>Draft genome of Azohydromonas lata strain H1 (DSM1123), a polyhydroxyalkanoate producer.</title>
        <authorList>
            <person name="Traversa D."/>
            <person name="D'Addabbo P."/>
            <person name="Pazzani C."/>
            <person name="Manzari C."/>
            <person name="Chiara M."/>
            <person name="Scrascia M."/>
        </authorList>
    </citation>
    <scope>NUCLEOTIDE SEQUENCE [LARGE SCALE GENOMIC DNA]</scope>
    <source>
        <strain evidence="3 4">H1</strain>
    </source>
</reference>
<sequence>MTALVIAEHDNAALKAATLNTVTAAAACGGEVHVLVAGENAAAVAQAAAQVQGVAKVLHAD</sequence>
<keyword evidence="1" id="KW-0249">Electron transport</keyword>
<accession>A0ABU5ISH6</accession>
<comment type="caution">
    <text evidence="3">The sequence shown here is derived from an EMBL/GenBank/DDBJ whole genome shotgun (WGS) entry which is preliminary data.</text>
</comment>
<dbReference type="SUPFAM" id="SSF52402">
    <property type="entry name" value="Adenine nucleotide alpha hydrolases-like"/>
    <property type="match status" value="1"/>
</dbReference>
<evidence type="ECO:0000259" key="2">
    <source>
        <dbReference type="Pfam" id="PF01012"/>
    </source>
</evidence>
<organism evidence="3 4">
    <name type="scientific">Azohydromonas lata</name>
    <dbReference type="NCBI Taxonomy" id="45677"/>
    <lineage>
        <taxon>Bacteria</taxon>
        <taxon>Pseudomonadati</taxon>
        <taxon>Pseudomonadota</taxon>
        <taxon>Betaproteobacteria</taxon>
        <taxon>Burkholderiales</taxon>
        <taxon>Sphaerotilaceae</taxon>
        <taxon>Azohydromonas</taxon>
    </lineage>
</organism>
<evidence type="ECO:0000313" key="4">
    <source>
        <dbReference type="Proteomes" id="UP001293718"/>
    </source>
</evidence>
<protein>
    <submittedName>
        <fullName evidence="3">Electron transfer flavoprotein subunit alpha/FixB family protein</fullName>
    </submittedName>
</protein>
<proteinExistence type="predicted"/>